<dbReference type="Gene3D" id="3.40.190.150">
    <property type="entry name" value="Bordetella uptake gene, domain 1"/>
    <property type="match status" value="1"/>
</dbReference>
<feature type="signal peptide" evidence="2">
    <location>
        <begin position="1"/>
        <end position="21"/>
    </location>
</feature>
<dbReference type="CDD" id="cd07012">
    <property type="entry name" value="PBP2_Bug_TTT"/>
    <property type="match status" value="1"/>
</dbReference>
<keyword evidence="4" id="KW-1185">Reference proteome</keyword>
<dbReference type="EMBL" id="SHKO01000003">
    <property type="protein sequence ID" value="RZT92980.1"/>
    <property type="molecule type" value="Genomic_DNA"/>
</dbReference>
<dbReference type="InterPro" id="IPR042100">
    <property type="entry name" value="Bug_dom1"/>
</dbReference>
<dbReference type="PANTHER" id="PTHR42928:SF5">
    <property type="entry name" value="BLR1237 PROTEIN"/>
    <property type="match status" value="1"/>
</dbReference>
<evidence type="ECO:0000256" key="1">
    <source>
        <dbReference type="ARBA" id="ARBA00006987"/>
    </source>
</evidence>
<proteinExistence type="inferred from homology"/>
<dbReference type="RefSeq" id="WP_165393117.1">
    <property type="nucleotide sequence ID" value="NZ_SHKO01000003.1"/>
</dbReference>
<accession>A0A4Q7VBJ3</accession>
<reference evidence="3 4" key="1">
    <citation type="submission" date="2019-02" db="EMBL/GenBank/DDBJ databases">
        <title>Genomic Encyclopedia of Type Strains, Phase IV (KMG-IV): sequencing the most valuable type-strain genomes for metagenomic binning, comparative biology and taxonomic classification.</title>
        <authorList>
            <person name="Goeker M."/>
        </authorList>
    </citation>
    <scope>NUCLEOTIDE SEQUENCE [LARGE SCALE GENOMIC DNA]</scope>
    <source>
        <strain evidence="3 4">DSM 23814</strain>
    </source>
</reference>
<sequence length="318" mass="33924">MNLIRYWTLTAASLIPLAACAASEYPTRPIRIIVPYAAGGSDHYIRPLQERLQEKLGQAVVVENVGGAGGVVGSSRVASGKPDGYTVLFAGSGAIVTAPKITGATYTWKSFAPVANVIAIPFTLVTHERSGIKNFKDFLARARAAPGKIRYASPGHGTSTQMAADAMAAVAGITIEEIPYQGGGPATTALLSGIVETAIATPSLIMPQTQDGKIIALAVTSAQRFAPSPDVPTMREQGVDIAVVARYGFFMPHGTPPDIVNKFSGAVEYAIKDPRYIDLMQKSYNEIEFLNPADYGHAVEEEDQFFTKLMQDMGMKIK</sequence>
<dbReference type="PIRSF" id="PIRSF017082">
    <property type="entry name" value="YflP"/>
    <property type="match status" value="1"/>
</dbReference>
<dbReference type="InterPro" id="IPR005064">
    <property type="entry name" value="BUG"/>
</dbReference>
<dbReference type="Proteomes" id="UP000293398">
    <property type="component" value="Unassembled WGS sequence"/>
</dbReference>
<evidence type="ECO:0000256" key="2">
    <source>
        <dbReference type="SAM" id="SignalP"/>
    </source>
</evidence>
<organism evidence="3 4">
    <name type="scientific">Advenella incenata</name>
    <dbReference type="NCBI Taxonomy" id="267800"/>
    <lineage>
        <taxon>Bacteria</taxon>
        <taxon>Pseudomonadati</taxon>
        <taxon>Pseudomonadota</taxon>
        <taxon>Betaproteobacteria</taxon>
        <taxon>Burkholderiales</taxon>
        <taxon>Alcaligenaceae</taxon>
    </lineage>
</organism>
<comment type="similarity">
    <text evidence="1">Belongs to the UPF0065 (bug) family.</text>
</comment>
<evidence type="ECO:0000313" key="4">
    <source>
        <dbReference type="Proteomes" id="UP000293398"/>
    </source>
</evidence>
<dbReference type="Pfam" id="PF03401">
    <property type="entry name" value="TctC"/>
    <property type="match status" value="1"/>
</dbReference>
<keyword evidence="2" id="KW-0732">Signal</keyword>
<dbReference type="AlphaFoldDB" id="A0A4Q7VBJ3"/>
<name>A0A4Q7VBJ3_9BURK</name>
<dbReference type="SUPFAM" id="SSF53850">
    <property type="entry name" value="Periplasmic binding protein-like II"/>
    <property type="match status" value="1"/>
</dbReference>
<dbReference type="PANTHER" id="PTHR42928">
    <property type="entry name" value="TRICARBOXYLATE-BINDING PROTEIN"/>
    <property type="match status" value="1"/>
</dbReference>
<keyword evidence="3" id="KW-0675">Receptor</keyword>
<dbReference type="Gene3D" id="3.40.190.10">
    <property type="entry name" value="Periplasmic binding protein-like II"/>
    <property type="match status" value="1"/>
</dbReference>
<protein>
    <submittedName>
        <fullName evidence="3">Tripartite-type tricarboxylate transporter receptor subunit TctC</fullName>
    </submittedName>
</protein>
<evidence type="ECO:0000313" key="3">
    <source>
        <dbReference type="EMBL" id="RZT92980.1"/>
    </source>
</evidence>
<gene>
    <name evidence="3" type="ORF">EV681_3743</name>
</gene>
<feature type="chain" id="PRO_5020591583" evidence="2">
    <location>
        <begin position="22"/>
        <end position="318"/>
    </location>
</feature>
<comment type="caution">
    <text evidence="3">The sequence shown here is derived from an EMBL/GenBank/DDBJ whole genome shotgun (WGS) entry which is preliminary data.</text>
</comment>